<evidence type="ECO:0000313" key="1">
    <source>
        <dbReference type="EMBL" id="CAI5439757.1"/>
    </source>
</evidence>
<accession>A0A9P1I7G8</accession>
<name>A0A9P1I7G8_9PELO</name>
<sequence>MISHDFTGLPWATSHLHHEEFGEFRKKRSLHKQCNYRSEKNYSGWIGRMKWTVDITHQHQKLPTSSSNNRFWTIDDGLNDFFSPNKFFSRNL</sequence>
<organism evidence="1 2">
    <name type="scientific">Caenorhabditis angaria</name>
    <dbReference type="NCBI Taxonomy" id="860376"/>
    <lineage>
        <taxon>Eukaryota</taxon>
        <taxon>Metazoa</taxon>
        <taxon>Ecdysozoa</taxon>
        <taxon>Nematoda</taxon>
        <taxon>Chromadorea</taxon>
        <taxon>Rhabditida</taxon>
        <taxon>Rhabditina</taxon>
        <taxon>Rhabditomorpha</taxon>
        <taxon>Rhabditoidea</taxon>
        <taxon>Rhabditidae</taxon>
        <taxon>Peloderinae</taxon>
        <taxon>Caenorhabditis</taxon>
    </lineage>
</organism>
<protein>
    <submittedName>
        <fullName evidence="1">Uncharacterized protein</fullName>
    </submittedName>
</protein>
<dbReference type="AlphaFoldDB" id="A0A9P1I7G8"/>
<evidence type="ECO:0000313" key="2">
    <source>
        <dbReference type="Proteomes" id="UP001152747"/>
    </source>
</evidence>
<dbReference type="EMBL" id="CANHGI010000001">
    <property type="protein sequence ID" value="CAI5439757.1"/>
    <property type="molecule type" value="Genomic_DNA"/>
</dbReference>
<keyword evidence="2" id="KW-1185">Reference proteome</keyword>
<dbReference type="Proteomes" id="UP001152747">
    <property type="component" value="Unassembled WGS sequence"/>
</dbReference>
<proteinExistence type="predicted"/>
<reference evidence="1" key="1">
    <citation type="submission" date="2022-11" db="EMBL/GenBank/DDBJ databases">
        <authorList>
            <person name="Kikuchi T."/>
        </authorList>
    </citation>
    <scope>NUCLEOTIDE SEQUENCE</scope>
    <source>
        <strain evidence="1">PS1010</strain>
    </source>
</reference>
<comment type="caution">
    <text evidence="1">The sequence shown here is derived from an EMBL/GenBank/DDBJ whole genome shotgun (WGS) entry which is preliminary data.</text>
</comment>
<gene>
    <name evidence="1" type="ORF">CAMP_LOCUS2394</name>
</gene>